<dbReference type="GO" id="GO:0008237">
    <property type="term" value="F:metallopeptidase activity"/>
    <property type="evidence" value="ECO:0007669"/>
    <property type="project" value="UniProtKB-KW"/>
</dbReference>
<evidence type="ECO:0000256" key="2">
    <source>
        <dbReference type="ARBA" id="ARBA00022670"/>
    </source>
</evidence>
<protein>
    <recommendedName>
        <fullName evidence="9">Zinc protease</fullName>
    </recommendedName>
</protein>
<dbReference type="InterPro" id="IPR011765">
    <property type="entry name" value="Pept_M16_N"/>
</dbReference>
<feature type="domain" description="Peptidase M16 C-terminal" evidence="7">
    <location>
        <begin position="177"/>
        <end position="353"/>
    </location>
</feature>
<keyword evidence="4" id="KW-0862">Zinc</keyword>
<dbReference type="PANTHER" id="PTHR43690:SF35">
    <property type="entry name" value="NON-CATALYTIC MEMBER OF PEPTIDASE SUBFAMILY M16B-RELATED"/>
    <property type="match status" value="1"/>
</dbReference>
<dbReference type="InterPro" id="IPR007863">
    <property type="entry name" value="Peptidase_M16_C"/>
</dbReference>
<dbReference type="GO" id="GO:0006508">
    <property type="term" value="P:proteolysis"/>
    <property type="evidence" value="ECO:0007669"/>
    <property type="project" value="UniProtKB-KW"/>
</dbReference>
<keyword evidence="5" id="KW-0482">Metalloprotease</keyword>
<comment type="similarity">
    <text evidence="1">Belongs to the peptidase M16 family.</text>
</comment>
<sequence>MNEILNIDYQKHTLQNGLEVVLYKDNSLPIVSVNIWYKVGSANEMEGKTGFAHLFEHMMFQGSKHVPKEKHFRYIEEAGGNLNGSTSIDKTNYYETVPSNSLELALWLESDRMGFLLDALTQEKLENQKDVVMNERRQHYDNQPYGLAWELIFSNLFPKNHPYHWPTIGWMEDIKKFELDDVKNFFRTYYSPNNASLVIGGDIEYDATLELVKKYFEEISSGNSIPKIQVPQTGLEENKKIIHHDNVQLSKIYLAWETAKLYDNDDASLDVLADILTGSKNGRLFKSLVFEKQIAQDIASFQYSGNLTGMFIITATAKPGVKLDEIKSEILKELKHIENKGITASELERSKNAITSSFIYSLQNLNSLVDQINNYNTNLGEPNSFIFDLGRMTSLNIGEINDMIEKYFNKPFVELQIVPKEAEVETE</sequence>
<evidence type="ECO:0000256" key="1">
    <source>
        <dbReference type="ARBA" id="ARBA00007261"/>
    </source>
</evidence>
<evidence type="ECO:0000256" key="5">
    <source>
        <dbReference type="ARBA" id="ARBA00023049"/>
    </source>
</evidence>
<dbReference type="GO" id="GO:0046872">
    <property type="term" value="F:metal ion binding"/>
    <property type="evidence" value="ECO:0007669"/>
    <property type="project" value="InterPro"/>
</dbReference>
<keyword evidence="3" id="KW-0378">Hydrolase</keyword>
<reference evidence="8" key="1">
    <citation type="submission" date="2018-06" db="EMBL/GenBank/DDBJ databases">
        <authorList>
            <person name="Zhirakovskaya E."/>
        </authorList>
    </citation>
    <scope>NUCLEOTIDE SEQUENCE</scope>
</reference>
<evidence type="ECO:0000259" key="6">
    <source>
        <dbReference type="Pfam" id="PF00675"/>
    </source>
</evidence>
<dbReference type="Pfam" id="PF05193">
    <property type="entry name" value="Peptidase_M16_C"/>
    <property type="match status" value="1"/>
</dbReference>
<dbReference type="SUPFAM" id="SSF63411">
    <property type="entry name" value="LuxS/MPP-like metallohydrolase"/>
    <property type="match status" value="2"/>
</dbReference>
<proteinExistence type="inferred from homology"/>
<gene>
    <name evidence="8" type="ORF">MNBD_IGNAVI01-1907</name>
</gene>
<dbReference type="InterPro" id="IPR011249">
    <property type="entry name" value="Metalloenz_LuxS/M16"/>
</dbReference>
<dbReference type="PANTHER" id="PTHR43690">
    <property type="entry name" value="NARDILYSIN"/>
    <property type="match status" value="1"/>
</dbReference>
<evidence type="ECO:0000313" key="8">
    <source>
        <dbReference type="EMBL" id="VAX14979.1"/>
    </source>
</evidence>
<dbReference type="AlphaFoldDB" id="A0A3B1B9S0"/>
<dbReference type="InterPro" id="IPR050626">
    <property type="entry name" value="Peptidase_M16"/>
</dbReference>
<dbReference type="Gene3D" id="3.30.830.10">
    <property type="entry name" value="Metalloenzyme, LuxS/M16 peptidase-like"/>
    <property type="match status" value="2"/>
</dbReference>
<evidence type="ECO:0000256" key="4">
    <source>
        <dbReference type="ARBA" id="ARBA00022833"/>
    </source>
</evidence>
<evidence type="ECO:0000256" key="3">
    <source>
        <dbReference type="ARBA" id="ARBA00022801"/>
    </source>
</evidence>
<organism evidence="8">
    <name type="scientific">hydrothermal vent metagenome</name>
    <dbReference type="NCBI Taxonomy" id="652676"/>
    <lineage>
        <taxon>unclassified sequences</taxon>
        <taxon>metagenomes</taxon>
        <taxon>ecological metagenomes</taxon>
    </lineage>
</organism>
<name>A0A3B1B9S0_9ZZZZ</name>
<dbReference type="EMBL" id="UOGD01000003">
    <property type="protein sequence ID" value="VAX14979.1"/>
    <property type="molecule type" value="Genomic_DNA"/>
</dbReference>
<accession>A0A3B1B9S0</accession>
<keyword evidence="2" id="KW-0645">Protease</keyword>
<dbReference type="Pfam" id="PF00675">
    <property type="entry name" value="Peptidase_M16"/>
    <property type="match status" value="1"/>
</dbReference>
<evidence type="ECO:0000259" key="7">
    <source>
        <dbReference type="Pfam" id="PF05193"/>
    </source>
</evidence>
<feature type="domain" description="Peptidase M16 N-terminal" evidence="6">
    <location>
        <begin position="20"/>
        <end position="156"/>
    </location>
</feature>
<evidence type="ECO:0008006" key="9">
    <source>
        <dbReference type="Google" id="ProtNLM"/>
    </source>
</evidence>